<organism evidence="3">
    <name type="scientific">Sesamum radiatum</name>
    <name type="common">Black benniseed</name>
    <dbReference type="NCBI Taxonomy" id="300843"/>
    <lineage>
        <taxon>Eukaryota</taxon>
        <taxon>Viridiplantae</taxon>
        <taxon>Streptophyta</taxon>
        <taxon>Embryophyta</taxon>
        <taxon>Tracheophyta</taxon>
        <taxon>Spermatophyta</taxon>
        <taxon>Magnoliopsida</taxon>
        <taxon>eudicotyledons</taxon>
        <taxon>Gunneridae</taxon>
        <taxon>Pentapetalae</taxon>
        <taxon>asterids</taxon>
        <taxon>lamiids</taxon>
        <taxon>Lamiales</taxon>
        <taxon>Pedaliaceae</taxon>
        <taxon>Sesamum</taxon>
    </lineage>
</organism>
<dbReference type="InterPro" id="IPR000504">
    <property type="entry name" value="RRM_dom"/>
</dbReference>
<feature type="domain" description="RRM" evidence="2">
    <location>
        <begin position="6"/>
        <end position="37"/>
    </location>
</feature>
<evidence type="ECO:0000256" key="1">
    <source>
        <dbReference type="ARBA" id="ARBA00022884"/>
    </source>
</evidence>
<comment type="caution">
    <text evidence="3">The sequence shown here is derived from an EMBL/GenBank/DDBJ whole genome shotgun (WGS) entry which is preliminary data.</text>
</comment>
<reference evidence="3" key="2">
    <citation type="journal article" date="2024" name="Plant">
        <title>Genomic evolution and insights into agronomic trait innovations of Sesamum species.</title>
        <authorList>
            <person name="Miao H."/>
            <person name="Wang L."/>
            <person name="Qu L."/>
            <person name="Liu H."/>
            <person name="Sun Y."/>
            <person name="Le M."/>
            <person name="Wang Q."/>
            <person name="Wei S."/>
            <person name="Zheng Y."/>
            <person name="Lin W."/>
            <person name="Duan Y."/>
            <person name="Cao H."/>
            <person name="Xiong S."/>
            <person name="Wang X."/>
            <person name="Wei L."/>
            <person name="Li C."/>
            <person name="Ma Q."/>
            <person name="Ju M."/>
            <person name="Zhao R."/>
            <person name="Li G."/>
            <person name="Mu C."/>
            <person name="Tian Q."/>
            <person name="Mei H."/>
            <person name="Zhang T."/>
            <person name="Gao T."/>
            <person name="Zhang H."/>
        </authorList>
    </citation>
    <scope>NUCLEOTIDE SEQUENCE</scope>
    <source>
        <strain evidence="3">G02</strain>
    </source>
</reference>
<dbReference type="Pfam" id="PF00076">
    <property type="entry name" value="RRM_1"/>
    <property type="match status" value="1"/>
</dbReference>
<evidence type="ECO:0000313" key="3">
    <source>
        <dbReference type="EMBL" id="KAL0297199.1"/>
    </source>
</evidence>
<dbReference type="SUPFAM" id="SSF54928">
    <property type="entry name" value="RNA-binding domain, RBD"/>
    <property type="match status" value="1"/>
</dbReference>
<dbReference type="AlphaFoldDB" id="A0AAW2JRK9"/>
<reference evidence="3" key="1">
    <citation type="submission" date="2020-06" db="EMBL/GenBank/DDBJ databases">
        <authorList>
            <person name="Li T."/>
            <person name="Hu X."/>
            <person name="Zhang T."/>
            <person name="Song X."/>
            <person name="Zhang H."/>
            <person name="Dai N."/>
            <person name="Sheng W."/>
            <person name="Hou X."/>
            <person name="Wei L."/>
        </authorList>
    </citation>
    <scope>NUCLEOTIDE SEQUENCE</scope>
    <source>
        <strain evidence="3">G02</strain>
        <tissue evidence="3">Leaf</tissue>
    </source>
</reference>
<dbReference type="InterPro" id="IPR012677">
    <property type="entry name" value="Nucleotide-bd_a/b_plait_sf"/>
</dbReference>
<evidence type="ECO:0000259" key="2">
    <source>
        <dbReference type="Pfam" id="PF00076"/>
    </source>
</evidence>
<dbReference type="Gene3D" id="3.30.70.330">
    <property type="match status" value="1"/>
</dbReference>
<protein>
    <recommendedName>
        <fullName evidence="2">RRM domain-containing protein</fullName>
    </recommendedName>
</protein>
<proteinExistence type="predicted"/>
<accession>A0AAW2JRK9</accession>
<dbReference type="GO" id="GO:0003723">
    <property type="term" value="F:RNA binding"/>
    <property type="evidence" value="ECO:0007669"/>
    <property type="project" value="UniProtKB-KW"/>
</dbReference>
<sequence>MQRGDKAMVLCFVEFTDAKCALTAMEALQGYKFDDKKQNSPLLRIHFAHFPFRLPSNQDEQRFGGAR</sequence>
<name>A0AAW2JRK9_SESRA</name>
<dbReference type="InterPro" id="IPR035979">
    <property type="entry name" value="RBD_domain_sf"/>
</dbReference>
<keyword evidence="1" id="KW-0694">RNA-binding</keyword>
<dbReference type="PANTHER" id="PTHR10501">
    <property type="entry name" value="U1 SMALL NUCLEAR RIBONUCLEOPROTEIN A/U2 SMALL NUCLEAR RIBONUCLEOPROTEIN B"/>
    <property type="match status" value="1"/>
</dbReference>
<dbReference type="EMBL" id="JACGWJ010000032">
    <property type="protein sequence ID" value="KAL0297199.1"/>
    <property type="molecule type" value="Genomic_DNA"/>
</dbReference>
<gene>
    <name evidence="3" type="ORF">Sradi_6772000</name>
</gene>